<protein>
    <recommendedName>
        <fullName evidence="1">F-box domain-containing protein</fullName>
    </recommendedName>
</protein>
<dbReference type="AlphaFoldDB" id="A0A7J7GBU9"/>
<dbReference type="CDD" id="cd22157">
    <property type="entry name" value="F-box_AtFBW1-like"/>
    <property type="match status" value="1"/>
</dbReference>
<proteinExistence type="predicted"/>
<organism evidence="2 3">
    <name type="scientific">Camellia sinensis</name>
    <name type="common">Tea plant</name>
    <name type="synonym">Thea sinensis</name>
    <dbReference type="NCBI Taxonomy" id="4442"/>
    <lineage>
        <taxon>Eukaryota</taxon>
        <taxon>Viridiplantae</taxon>
        <taxon>Streptophyta</taxon>
        <taxon>Embryophyta</taxon>
        <taxon>Tracheophyta</taxon>
        <taxon>Spermatophyta</taxon>
        <taxon>Magnoliopsida</taxon>
        <taxon>eudicotyledons</taxon>
        <taxon>Gunneridae</taxon>
        <taxon>Pentapetalae</taxon>
        <taxon>asterids</taxon>
        <taxon>Ericales</taxon>
        <taxon>Theaceae</taxon>
        <taxon>Camellia</taxon>
    </lineage>
</organism>
<comment type="caution">
    <text evidence="2">The sequence shown here is derived from an EMBL/GenBank/DDBJ whole genome shotgun (WGS) entry which is preliminary data.</text>
</comment>
<dbReference type="InterPro" id="IPR050796">
    <property type="entry name" value="SCF_F-box_component"/>
</dbReference>
<sequence length="210" mass="24704">MLSNRDRNLPEDVVNEILSRLPVKSLLRFKCVCKYWYTLIKSLDFISKHFNQENNNVRLLVHYYISDIDRYAIAFFLNETLVGIPPLLENFDHLQIPDPMRHVVGPIDDIFLVYTYGYSDGNRMALWNPAMREFRLFHVLEPIFPPNFHVVVNVVGFGLDPLTRDYKIIWIRNFVERIGDVSGDDIDYPCYVVALYTLGDIVDMRSFYLT</sequence>
<dbReference type="PANTHER" id="PTHR31672">
    <property type="entry name" value="BNACNNG10540D PROTEIN"/>
    <property type="match status" value="1"/>
</dbReference>
<dbReference type="SUPFAM" id="SSF81383">
    <property type="entry name" value="F-box domain"/>
    <property type="match status" value="1"/>
</dbReference>
<keyword evidence="3" id="KW-1185">Reference proteome</keyword>
<evidence type="ECO:0000259" key="1">
    <source>
        <dbReference type="PROSITE" id="PS50181"/>
    </source>
</evidence>
<dbReference type="Gene3D" id="1.20.1280.50">
    <property type="match status" value="1"/>
</dbReference>
<feature type="domain" description="F-box" evidence="1">
    <location>
        <begin position="3"/>
        <end position="53"/>
    </location>
</feature>
<reference evidence="3" key="1">
    <citation type="journal article" date="2020" name="Nat. Commun.">
        <title>Genome assembly of wild tea tree DASZ reveals pedigree and selection history of tea varieties.</title>
        <authorList>
            <person name="Zhang W."/>
            <person name="Zhang Y."/>
            <person name="Qiu H."/>
            <person name="Guo Y."/>
            <person name="Wan H."/>
            <person name="Zhang X."/>
            <person name="Scossa F."/>
            <person name="Alseekh S."/>
            <person name="Zhang Q."/>
            <person name="Wang P."/>
            <person name="Xu L."/>
            <person name="Schmidt M.H."/>
            <person name="Jia X."/>
            <person name="Li D."/>
            <person name="Zhu A."/>
            <person name="Guo F."/>
            <person name="Chen W."/>
            <person name="Ni D."/>
            <person name="Usadel B."/>
            <person name="Fernie A.R."/>
            <person name="Wen W."/>
        </authorList>
    </citation>
    <scope>NUCLEOTIDE SEQUENCE [LARGE SCALE GENOMIC DNA]</scope>
    <source>
        <strain evidence="3">cv. G240</strain>
    </source>
</reference>
<dbReference type="InterPro" id="IPR036047">
    <property type="entry name" value="F-box-like_dom_sf"/>
</dbReference>
<reference evidence="2 3" key="2">
    <citation type="submission" date="2020-07" db="EMBL/GenBank/DDBJ databases">
        <title>Genome assembly of wild tea tree DASZ reveals pedigree and selection history of tea varieties.</title>
        <authorList>
            <person name="Zhang W."/>
        </authorList>
    </citation>
    <scope>NUCLEOTIDE SEQUENCE [LARGE SCALE GENOMIC DNA]</scope>
    <source>
        <strain evidence="3">cv. G240</strain>
        <tissue evidence="2">Leaf</tissue>
    </source>
</reference>
<name>A0A7J7GBU9_CAMSI</name>
<gene>
    <name evidence="2" type="ORF">HYC85_025749</name>
</gene>
<evidence type="ECO:0000313" key="2">
    <source>
        <dbReference type="EMBL" id="KAF5938243.1"/>
    </source>
</evidence>
<dbReference type="PROSITE" id="PS50181">
    <property type="entry name" value="FBOX"/>
    <property type="match status" value="1"/>
</dbReference>
<dbReference type="EMBL" id="JACBKZ010000012">
    <property type="protein sequence ID" value="KAF5938243.1"/>
    <property type="molecule type" value="Genomic_DNA"/>
</dbReference>
<dbReference type="Pfam" id="PF00646">
    <property type="entry name" value="F-box"/>
    <property type="match status" value="1"/>
</dbReference>
<dbReference type="PANTHER" id="PTHR31672:SF13">
    <property type="entry name" value="F-BOX PROTEIN CPR30-LIKE"/>
    <property type="match status" value="1"/>
</dbReference>
<dbReference type="SMART" id="SM00256">
    <property type="entry name" value="FBOX"/>
    <property type="match status" value="1"/>
</dbReference>
<dbReference type="Proteomes" id="UP000593564">
    <property type="component" value="Unassembled WGS sequence"/>
</dbReference>
<dbReference type="InterPro" id="IPR001810">
    <property type="entry name" value="F-box_dom"/>
</dbReference>
<accession>A0A7J7GBU9</accession>
<evidence type="ECO:0000313" key="3">
    <source>
        <dbReference type="Proteomes" id="UP000593564"/>
    </source>
</evidence>